<keyword evidence="3" id="KW-0812">Transmembrane</keyword>
<dbReference type="InterPro" id="IPR044696">
    <property type="entry name" value="WIP1/2/3"/>
</dbReference>
<evidence type="ECO:0008006" key="6">
    <source>
        <dbReference type="Google" id="ProtNLM"/>
    </source>
</evidence>
<comment type="caution">
    <text evidence="4">The sequence shown here is derived from an EMBL/GenBank/DDBJ whole genome shotgun (WGS) entry which is preliminary data.</text>
</comment>
<keyword evidence="3" id="KW-0472">Membrane</keyword>
<evidence type="ECO:0000256" key="1">
    <source>
        <dbReference type="SAM" id="Coils"/>
    </source>
</evidence>
<evidence type="ECO:0000313" key="4">
    <source>
        <dbReference type="EMBL" id="THU57467.1"/>
    </source>
</evidence>
<organism evidence="4 5">
    <name type="scientific">Musa balbisiana</name>
    <name type="common">Banana</name>
    <dbReference type="NCBI Taxonomy" id="52838"/>
    <lineage>
        <taxon>Eukaryota</taxon>
        <taxon>Viridiplantae</taxon>
        <taxon>Streptophyta</taxon>
        <taxon>Embryophyta</taxon>
        <taxon>Tracheophyta</taxon>
        <taxon>Spermatophyta</taxon>
        <taxon>Magnoliopsida</taxon>
        <taxon>Liliopsida</taxon>
        <taxon>Zingiberales</taxon>
        <taxon>Musaceae</taxon>
        <taxon>Musa</taxon>
    </lineage>
</organism>
<evidence type="ECO:0000256" key="2">
    <source>
        <dbReference type="SAM" id="MobiDB-lite"/>
    </source>
</evidence>
<feature type="compositionally biased region" description="Acidic residues" evidence="2">
    <location>
        <begin position="406"/>
        <end position="417"/>
    </location>
</feature>
<dbReference type="PANTHER" id="PTHR34562">
    <property type="entry name" value="WPP DOMAIN-INTERACTING PROTEIN 2"/>
    <property type="match status" value="1"/>
</dbReference>
<feature type="region of interest" description="Disordered" evidence="2">
    <location>
        <begin position="401"/>
        <end position="433"/>
    </location>
</feature>
<keyword evidence="3" id="KW-1133">Transmembrane helix</keyword>
<dbReference type="Proteomes" id="UP000317650">
    <property type="component" value="Chromosome 3"/>
</dbReference>
<proteinExistence type="predicted"/>
<feature type="coiled-coil region" evidence="1">
    <location>
        <begin position="442"/>
        <end position="493"/>
    </location>
</feature>
<feature type="region of interest" description="Disordered" evidence="2">
    <location>
        <begin position="207"/>
        <end position="278"/>
    </location>
</feature>
<dbReference type="AlphaFoldDB" id="A0A4S8J7C2"/>
<dbReference type="EMBL" id="PYDT01000006">
    <property type="protein sequence ID" value="THU57467.1"/>
    <property type="molecule type" value="Genomic_DNA"/>
</dbReference>
<accession>A0A4S8J7C2</accession>
<protein>
    <recommendedName>
        <fullName evidence="6">WPP domain-containing protein</fullName>
    </recommendedName>
</protein>
<feature type="compositionally biased region" description="Basic and acidic residues" evidence="2">
    <location>
        <begin position="264"/>
        <end position="278"/>
    </location>
</feature>
<keyword evidence="1" id="KW-0175">Coiled coil</keyword>
<evidence type="ECO:0000256" key="3">
    <source>
        <dbReference type="SAM" id="Phobius"/>
    </source>
</evidence>
<feature type="region of interest" description="Disordered" evidence="2">
    <location>
        <begin position="304"/>
        <end position="373"/>
    </location>
</feature>
<feature type="compositionally biased region" description="Basic and acidic residues" evidence="2">
    <location>
        <begin position="345"/>
        <end position="362"/>
    </location>
</feature>
<gene>
    <name evidence="4" type="ORF">C4D60_Mb03t03840</name>
</gene>
<reference evidence="4 5" key="1">
    <citation type="journal article" date="2019" name="Nat. Plants">
        <title>Genome sequencing of Musa balbisiana reveals subgenome evolution and function divergence in polyploid bananas.</title>
        <authorList>
            <person name="Yao X."/>
        </authorList>
    </citation>
    <scope>NUCLEOTIDE SEQUENCE [LARGE SCALE GENOMIC DNA]</scope>
    <source>
        <strain evidence="5">cv. DH-PKW</strain>
        <tissue evidence="4">Leaves</tissue>
    </source>
</reference>
<feature type="transmembrane region" description="Helical" evidence="3">
    <location>
        <begin position="577"/>
        <end position="598"/>
    </location>
</feature>
<feature type="compositionally biased region" description="Basic and acidic residues" evidence="2">
    <location>
        <begin position="145"/>
        <end position="166"/>
    </location>
</feature>
<evidence type="ECO:0000313" key="5">
    <source>
        <dbReference type="Proteomes" id="UP000317650"/>
    </source>
</evidence>
<feature type="region of interest" description="Disordered" evidence="2">
    <location>
        <begin position="1"/>
        <end position="26"/>
    </location>
</feature>
<name>A0A4S8J7C2_MUSBA</name>
<feature type="compositionally biased region" description="Low complexity" evidence="2">
    <location>
        <begin position="87"/>
        <end position="98"/>
    </location>
</feature>
<sequence>MEVKSSKLGSDDPEEYKGSETPEKMASLGEIKVELNGEMGHEEPPRFVSPIEIGGGDPAREDRGCISPAEVISSPGAVKANEDPLARSPSSRVGSRSGEATQVVPSKPAPLRGYGLKRRRRIRRDTSKDVISNVDSAQILGRRLSHAEPSKARDDNKHMSDGEGEGKGSSASLASMNIGGTPFLVAPTSLDPELDFLVTAAGFSIGIDSENSDDHSSKSSTAASAPRLPYEAIGFGRDRSKPRIGGGKGSGHAVQQRGQRAKGGRIDTGKKFRENRVKNEMENSYSSIESDLMSSNLAFVRVDSMGSNGKQSEKSIDFDGEQSDDTRLSGEVRSGFYIENGKVGDSSREDLYAHLSGEENNTKSENSQPGTDLDSFLESIVSLQSIKEALENEIKNIGGIAKDTVSDDSENQYEETDGTSSPSVEAKSAEPNQKIGHLEGKLAEALTNVNAKESKILELEAILKKKERECTNLSFLQEKCEVMEVELSNLLEKKIEAEIGYLVMTRTTQSWRVLAEDHISLLEEQRSPSGDPSKMMLTVNSAENKPMMLREAEELEKDISVTQEVSRLHGRVFKYSLCLSIETAILCIAFVLFVMQLLPSYNVVTPT</sequence>
<feature type="region of interest" description="Disordered" evidence="2">
    <location>
        <begin position="40"/>
        <end position="185"/>
    </location>
</feature>
<keyword evidence="5" id="KW-1185">Reference proteome</keyword>
<dbReference type="PANTHER" id="PTHR34562:SF8">
    <property type="entry name" value="WPP DOMAIN-INTERACTING PROTEIN 1"/>
    <property type="match status" value="1"/>
</dbReference>